<dbReference type="Proteomes" id="UP000055035">
    <property type="component" value="Unassembled WGS sequence"/>
</dbReference>
<evidence type="ECO:0000313" key="2">
    <source>
        <dbReference type="EMBL" id="KTD16187.1"/>
    </source>
</evidence>
<dbReference type="GO" id="GO:0016740">
    <property type="term" value="F:transferase activity"/>
    <property type="evidence" value="ECO:0007669"/>
    <property type="project" value="UniProtKB-KW"/>
</dbReference>
<evidence type="ECO:0000313" key="3">
    <source>
        <dbReference type="Proteomes" id="UP000055035"/>
    </source>
</evidence>
<proteinExistence type="predicted"/>
<dbReference type="InterPro" id="IPR007577">
    <property type="entry name" value="GlycoTrfase_DXD_sugar-bd_CS"/>
</dbReference>
<dbReference type="AlphaFoldDB" id="A0A0W0V7T3"/>
<protein>
    <submittedName>
        <fullName evidence="2">Glycosyltransferase sugar-binding region containing DXD motif protein</fullName>
    </submittedName>
</protein>
<dbReference type="SUPFAM" id="SSF53448">
    <property type="entry name" value="Nucleotide-diphospho-sugar transferases"/>
    <property type="match status" value="1"/>
</dbReference>
<comment type="caution">
    <text evidence="2">The sequence shown here is derived from an EMBL/GenBank/DDBJ whole genome shotgun (WGS) entry which is preliminary data.</text>
</comment>
<organism evidence="2 3">
    <name type="scientific">Legionella jordanis</name>
    <dbReference type="NCBI Taxonomy" id="456"/>
    <lineage>
        <taxon>Bacteria</taxon>
        <taxon>Pseudomonadati</taxon>
        <taxon>Pseudomonadota</taxon>
        <taxon>Gammaproteobacteria</taxon>
        <taxon>Legionellales</taxon>
        <taxon>Legionellaceae</taxon>
        <taxon>Legionella</taxon>
    </lineage>
</organism>
<name>A0A0W0V7T3_9GAMM</name>
<sequence>MYAMNKLRKLLRAYAKAAGKFESNEDNNQAIELYYLLSQVETMLSAIKYAVDYDREKIKRFDEYFWHYIENLKTVMLNPIRGSRSYYLVSQSLAAMDDAIQELRGRIEFKKEQLTGNQEAEKLKLLQLQEERLENFEKHFQEIKQLTEKNLDEFNRAHLKQDETLKIKKESTFGESSDGIGRDPYNLRSFQEQNEGSRLELLKELAPHLLKAGADNIPHIFHTIWLGSEWPALGVRETTLLNEEKGAYTVNPLEDNVTSVKRSNPDAAHLFWTDREIIPDSMQRWCDDRGIKLVQIQSIFPLKGDDLEKKLYSFYVNEKARQSYAAAADILRLMILRSIPGIYLDIDIRVDKELQEIEAKYGIRLNIGKVKYGYDSSLTKEGSCNNDIIMANEQAKETLEGFCRTLIENYEKTYEEIFAKPTPVDHKIIEYKKQFKTVDYYYLFKLTPMLTTGPGIVSEYYYRTRDHRAFEDHSVNGSPFFMENVQTWIRRKEYGDNTLMFRFDSRESAIEHIVTYILHDLKREPRVLRLENYRSALEEFGIGDEVVQILFTHAKEELRGIEAITGLEKYCTDLNTLNVILEAKGQLKNFDFGPLRALVSSKYEANLKQILNLLDSHNYELRGGGVKIGNKSYSHSAYEIRNIVAKVLDQGSISPKKYSDVVCDIEFILFNKDKATKGSHFFGWGARAASTVKLYNDIRELFYRPVQEDKGFDHGSAAAVSLK</sequence>
<reference evidence="2 3" key="1">
    <citation type="submission" date="2015-11" db="EMBL/GenBank/DDBJ databases">
        <title>Genomic analysis of 38 Legionella species identifies large and diverse effector repertoires.</title>
        <authorList>
            <person name="Burstein D."/>
            <person name="Amaro F."/>
            <person name="Zusman T."/>
            <person name="Lifshitz Z."/>
            <person name="Cohen O."/>
            <person name="Gilbert J.A."/>
            <person name="Pupko T."/>
            <person name="Shuman H.A."/>
            <person name="Segal G."/>
        </authorList>
    </citation>
    <scope>NUCLEOTIDE SEQUENCE [LARGE SCALE GENOMIC DNA]</scope>
    <source>
        <strain evidence="2 3">BL-540</strain>
    </source>
</reference>
<dbReference type="EMBL" id="LNYJ01000011">
    <property type="protein sequence ID" value="KTD16187.1"/>
    <property type="molecule type" value="Genomic_DNA"/>
</dbReference>
<dbReference type="PATRIC" id="fig|456.5.peg.524"/>
<dbReference type="Gene3D" id="3.90.550.20">
    <property type="match status" value="1"/>
</dbReference>
<dbReference type="Pfam" id="PF04488">
    <property type="entry name" value="Gly_transf_sug"/>
    <property type="match status" value="1"/>
</dbReference>
<dbReference type="InterPro" id="IPR029044">
    <property type="entry name" value="Nucleotide-diphossugar_trans"/>
</dbReference>
<evidence type="ECO:0000256" key="1">
    <source>
        <dbReference type="SAM" id="Coils"/>
    </source>
</evidence>
<keyword evidence="3" id="KW-1185">Reference proteome</keyword>
<keyword evidence="2" id="KW-0808">Transferase</keyword>
<keyword evidence="1" id="KW-0175">Coiled coil</keyword>
<accession>A0A0W0V7T3</accession>
<feature type="coiled-coil region" evidence="1">
    <location>
        <begin position="93"/>
        <end position="146"/>
    </location>
</feature>
<gene>
    <name evidence="2" type="ORF">Ljor_0493</name>
</gene>